<dbReference type="Proteomes" id="UP000830671">
    <property type="component" value="Chromosome 3"/>
</dbReference>
<dbReference type="KEGG" id="clup:CLUP02_06425"/>
<gene>
    <name evidence="2" type="ORF">CLUP02_06425</name>
</gene>
<organism evidence="2 3">
    <name type="scientific">Colletotrichum lupini</name>
    <dbReference type="NCBI Taxonomy" id="145971"/>
    <lineage>
        <taxon>Eukaryota</taxon>
        <taxon>Fungi</taxon>
        <taxon>Dikarya</taxon>
        <taxon>Ascomycota</taxon>
        <taxon>Pezizomycotina</taxon>
        <taxon>Sordariomycetes</taxon>
        <taxon>Hypocreomycetidae</taxon>
        <taxon>Glomerellales</taxon>
        <taxon>Glomerellaceae</taxon>
        <taxon>Colletotrichum</taxon>
        <taxon>Colletotrichum acutatum species complex</taxon>
    </lineage>
</organism>
<dbReference type="EMBL" id="CP019475">
    <property type="protein sequence ID" value="UQC80939.1"/>
    <property type="molecule type" value="Genomic_DNA"/>
</dbReference>
<dbReference type="GeneID" id="73340434"/>
<evidence type="ECO:0000256" key="1">
    <source>
        <dbReference type="SAM" id="MobiDB-lite"/>
    </source>
</evidence>
<name>A0A9Q8SP30_9PEZI</name>
<keyword evidence="3" id="KW-1185">Reference proteome</keyword>
<feature type="region of interest" description="Disordered" evidence="1">
    <location>
        <begin position="156"/>
        <end position="180"/>
    </location>
</feature>
<feature type="region of interest" description="Disordered" evidence="1">
    <location>
        <begin position="1"/>
        <end position="55"/>
    </location>
</feature>
<feature type="compositionally biased region" description="Low complexity" evidence="1">
    <location>
        <begin position="44"/>
        <end position="54"/>
    </location>
</feature>
<protein>
    <submittedName>
        <fullName evidence="2">Uncharacterized protein</fullName>
    </submittedName>
</protein>
<dbReference type="AlphaFoldDB" id="A0A9Q8SP30"/>
<proteinExistence type="predicted"/>
<dbReference type="RefSeq" id="XP_049142567.1">
    <property type="nucleotide sequence ID" value="XM_049285424.1"/>
</dbReference>
<reference evidence="2" key="1">
    <citation type="journal article" date="2021" name="Mol. Plant Microbe Interact.">
        <title>Complete Genome Sequence of the Plant-Pathogenic Fungus Colletotrichum lupini.</title>
        <authorList>
            <person name="Baroncelli R."/>
            <person name="Pensec F."/>
            <person name="Da Lio D."/>
            <person name="Boufleur T."/>
            <person name="Vicente I."/>
            <person name="Sarrocco S."/>
            <person name="Picot A."/>
            <person name="Baraldi E."/>
            <person name="Sukno S."/>
            <person name="Thon M."/>
            <person name="Le Floch G."/>
        </authorList>
    </citation>
    <scope>NUCLEOTIDE SEQUENCE</scope>
    <source>
        <strain evidence="2">IMI 504893</strain>
    </source>
</reference>
<accession>A0A9Q8SP30</accession>
<feature type="compositionally biased region" description="Polar residues" evidence="1">
    <location>
        <begin position="1"/>
        <end position="15"/>
    </location>
</feature>
<evidence type="ECO:0000313" key="2">
    <source>
        <dbReference type="EMBL" id="UQC80939.1"/>
    </source>
</evidence>
<feature type="compositionally biased region" description="Basic residues" evidence="1">
    <location>
        <begin position="170"/>
        <end position="180"/>
    </location>
</feature>
<sequence>MTWARNSQKNNINGDSKQRVVSAEVAPRASTEPKLKLQLPSTLSSSSRGWGPSSRRGRWWGDVCRIDTWRGVSGPQLAMNQLLLDLGEEPAGFRTIGQGQKASGFTARLAGPVIHTPCRLTDDVLVSIFVWLLRDSIVITNAVGAANDRAISGLVDQTSESREKAGRSKPVARGHRHWLR</sequence>
<evidence type="ECO:0000313" key="3">
    <source>
        <dbReference type="Proteomes" id="UP000830671"/>
    </source>
</evidence>